<dbReference type="RefSeq" id="WP_203948250.1">
    <property type="nucleotide sequence ID" value="NZ_BOOR01000060.1"/>
</dbReference>
<keyword evidence="2" id="KW-1133">Transmembrane helix</keyword>
<evidence type="ECO:0000256" key="2">
    <source>
        <dbReference type="SAM" id="Phobius"/>
    </source>
</evidence>
<evidence type="ECO:0000256" key="1">
    <source>
        <dbReference type="ARBA" id="ARBA00022801"/>
    </source>
</evidence>
<gene>
    <name evidence="3" type="ORF">Pth03_65330</name>
</gene>
<dbReference type="AlphaFoldDB" id="A0A8J3XZQ6"/>
<dbReference type="Pfam" id="PF04203">
    <property type="entry name" value="Sortase"/>
    <property type="match status" value="1"/>
</dbReference>
<feature type="transmembrane region" description="Helical" evidence="2">
    <location>
        <begin position="50"/>
        <end position="74"/>
    </location>
</feature>
<protein>
    <recommendedName>
        <fullName evidence="5">Class F sortase</fullName>
    </recommendedName>
</protein>
<keyword evidence="1" id="KW-0378">Hydrolase</keyword>
<dbReference type="NCBIfam" id="NF033748">
    <property type="entry name" value="class_F_sortase"/>
    <property type="match status" value="1"/>
</dbReference>
<dbReference type="CDD" id="cd05829">
    <property type="entry name" value="Sortase_F"/>
    <property type="match status" value="1"/>
</dbReference>
<dbReference type="Proteomes" id="UP000605992">
    <property type="component" value="Unassembled WGS sequence"/>
</dbReference>
<sequence length="282" mass="29196">MNRSPEEAGWTPEPGSAGHVVYGAQVFHPVIVAQAPLPQEPEGSGAGTGVIRAGLFLAAVAGVVAIVFGLVLILRSPEEYESPARSVLKVQGPAPTVGPGGSALVQAAPTAPPPRPTVPPAPPLMPSTPKRLIIPKLGVNAPVESVGLDKGGAIETPAINDANLVGWYRGGPTPGEAGPAVMLGHKDTVSRSAVFSRLYQIRSGDTIEVVRLDGTTAIFTVGGVEQANKQTFPTDRVYGSRVDAELRLITCGGAYNQTTGHYLDNIIVYAWMTGTRPASGKS</sequence>
<dbReference type="InterPro" id="IPR005754">
    <property type="entry name" value="Sortase"/>
</dbReference>
<evidence type="ECO:0000313" key="4">
    <source>
        <dbReference type="Proteomes" id="UP000605992"/>
    </source>
</evidence>
<evidence type="ECO:0008006" key="5">
    <source>
        <dbReference type="Google" id="ProtNLM"/>
    </source>
</evidence>
<dbReference type="EMBL" id="BOOR01000060">
    <property type="protein sequence ID" value="GII58144.1"/>
    <property type="molecule type" value="Genomic_DNA"/>
</dbReference>
<evidence type="ECO:0000313" key="3">
    <source>
        <dbReference type="EMBL" id="GII58144.1"/>
    </source>
</evidence>
<organism evidence="3 4">
    <name type="scientific">Planotetraspora thailandica</name>
    <dbReference type="NCBI Taxonomy" id="487172"/>
    <lineage>
        <taxon>Bacteria</taxon>
        <taxon>Bacillati</taxon>
        <taxon>Actinomycetota</taxon>
        <taxon>Actinomycetes</taxon>
        <taxon>Streptosporangiales</taxon>
        <taxon>Streptosporangiaceae</taxon>
        <taxon>Planotetraspora</taxon>
    </lineage>
</organism>
<dbReference type="InterPro" id="IPR023365">
    <property type="entry name" value="Sortase_dom-sf"/>
</dbReference>
<reference evidence="3" key="1">
    <citation type="submission" date="2021-01" db="EMBL/GenBank/DDBJ databases">
        <title>Whole genome shotgun sequence of Planotetraspora thailandica NBRC 104271.</title>
        <authorList>
            <person name="Komaki H."/>
            <person name="Tamura T."/>
        </authorList>
    </citation>
    <scope>NUCLEOTIDE SEQUENCE</scope>
    <source>
        <strain evidence="3">NBRC 104271</strain>
    </source>
</reference>
<dbReference type="SUPFAM" id="SSF63817">
    <property type="entry name" value="Sortase"/>
    <property type="match status" value="1"/>
</dbReference>
<dbReference type="InterPro" id="IPR042001">
    <property type="entry name" value="Sortase_F"/>
</dbReference>
<accession>A0A8J3XZQ6</accession>
<keyword evidence="4" id="KW-1185">Reference proteome</keyword>
<keyword evidence="2" id="KW-0472">Membrane</keyword>
<keyword evidence="2" id="KW-0812">Transmembrane</keyword>
<comment type="caution">
    <text evidence="3">The sequence shown here is derived from an EMBL/GenBank/DDBJ whole genome shotgun (WGS) entry which is preliminary data.</text>
</comment>
<proteinExistence type="predicted"/>
<dbReference type="Gene3D" id="2.40.260.10">
    <property type="entry name" value="Sortase"/>
    <property type="match status" value="1"/>
</dbReference>
<dbReference type="GO" id="GO:0016787">
    <property type="term" value="F:hydrolase activity"/>
    <property type="evidence" value="ECO:0007669"/>
    <property type="project" value="UniProtKB-KW"/>
</dbReference>
<name>A0A8J3XZQ6_9ACTN</name>